<keyword evidence="2" id="KW-1185">Reference proteome</keyword>
<protein>
    <submittedName>
        <fullName evidence="1">Mitochondrial fission ELM1 family protein</fullName>
    </submittedName>
</protein>
<dbReference type="EMBL" id="JAFIWB010000018">
    <property type="protein sequence ID" value="MBN6103481.1"/>
    <property type="molecule type" value="Genomic_DNA"/>
</dbReference>
<accession>A0ABS3B5J3</accession>
<comment type="caution">
    <text evidence="1">The sequence shown here is derived from an EMBL/GenBank/DDBJ whole genome shotgun (WGS) entry which is preliminary data.</text>
</comment>
<dbReference type="PANTHER" id="PTHR33986:SF15">
    <property type="entry name" value="MITOCHONDRIAL FISSION PROTEIN ELM1"/>
    <property type="match status" value="1"/>
</dbReference>
<gene>
    <name evidence="1" type="ORF">JR064_15035</name>
</gene>
<dbReference type="PANTHER" id="PTHR33986">
    <property type="entry name" value="OS02G0535700 PROTEIN"/>
    <property type="match status" value="1"/>
</dbReference>
<reference evidence="1 2" key="1">
    <citation type="submission" date="2021-02" db="EMBL/GenBank/DDBJ databases">
        <title>Taxonomically Unique Crown Gall-Associated Xanthomonas Stains Have Deficiency in Virulence Repertories.</title>
        <authorList>
            <person name="Mafakheri H."/>
            <person name="Taghavi S.M."/>
            <person name="Dimkic I."/>
            <person name="Nemanja K."/>
            <person name="Osdaghi E."/>
        </authorList>
    </citation>
    <scope>NUCLEOTIDE SEQUENCE [LARGE SCALE GENOMIC DNA]</scope>
    <source>
        <strain evidence="1 2">FX4</strain>
    </source>
</reference>
<dbReference type="Proteomes" id="UP000695802">
    <property type="component" value="Unassembled WGS sequence"/>
</dbReference>
<proteinExistence type="predicted"/>
<evidence type="ECO:0000313" key="2">
    <source>
        <dbReference type="Proteomes" id="UP000695802"/>
    </source>
</evidence>
<dbReference type="Pfam" id="PF06258">
    <property type="entry name" value="Mito_fiss_Elm1"/>
    <property type="match status" value="1"/>
</dbReference>
<dbReference type="InterPro" id="IPR009367">
    <property type="entry name" value="Elm1-like"/>
</dbReference>
<organism evidence="1 2">
    <name type="scientific">Xanthomonas bonasiae</name>
    <dbReference type="NCBI Taxonomy" id="2810351"/>
    <lineage>
        <taxon>Bacteria</taxon>
        <taxon>Pseudomonadati</taxon>
        <taxon>Pseudomonadota</taxon>
        <taxon>Gammaproteobacteria</taxon>
        <taxon>Lysobacterales</taxon>
        <taxon>Lysobacteraceae</taxon>
        <taxon>Xanthomonas</taxon>
    </lineage>
</organism>
<sequence length="367" mass="38595">MRKYLLSSGEGRCPGGGRFRRKAASVEWHDSRNTQPQCNGLLPNVKRSGAPWAISDGRAGNARQAEALAAALAGPAMLPAPALVLQPHMPWRWLAPRRLPGAAQAYGPAFAALLQQPPALAIGCGRQAALATRLLRARGSAVVQVLDPRLSPRHWDVVVVPEHDRLRGDNVLTLLGSLHPIDDAWLAAARAAFPHFGALPSPRIAVLVGGPATLAPWTAEAAASVFGHLATQLRDSGGSVLASTSRRTPPAVAAALRNAFTGVPGVVWCGEDAGANPYAGLLGWAERIVCTPDSVNLLSEACATRVPVAVAMPTSARGRARDFHAALRARGRLADAPDGHGAVAGTIEPLRETARIATRIRERLQLD</sequence>
<evidence type="ECO:0000313" key="1">
    <source>
        <dbReference type="EMBL" id="MBN6103481.1"/>
    </source>
</evidence>
<name>A0ABS3B5J3_9XANT</name>